<evidence type="ECO:0000313" key="3">
    <source>
        <dbReference type="Proteomes" id="UP001151760"/>
    </source>
</evidence>
<reference evidence="2" key="2">
    <citation type="submission" date="2022-01" db="EMBL/GenBank/DDBJ databases">
        <authorList>
            <person name="Yamashiro T."/>
            <person name="Shiraishi A."/>
            <person name="Satake H."/>
            <person name="Nakayama K."/>
        </authorList>
    </citation>
    <scope>NUCLEOTIDE SEQUENCE</scope>
</reference>
<comment type="caution">
    <text evidence="2">The sequence shown here is derived from an EMBL/GenBank/DDBJ whole genome shotgun (WGS) entry which is preliminary data.</text>
</comment>
<feature type="domain" description="FCP1 homology" evidence="1">
    <location>
        <begin position="600"/>
        <end position="772"/>
    </location>
</feature>
<dbReference type="Pfam" id="PF03031">
    <property type="entry name" value="NIF"/>
    <property type="match status" value="1"/>
</dbReference>
<gene>
    <name evidence="2" type="ORF">Tco_0907244</name>
</gene>
<organism evidence="2 3">
    <name type="scientific">Tanacetum coccineum</name>
    <dbReference type="NCBI Taxonomy" id="301880"/>
    <lineage>
        <taxon>Eukaryota</taxon>
        <taxon>Viridiplantae</taxon>
        <taxon>Streptophyta</taxon>
        <taxon>Embryophyta</taxon>
        <taxon>Tracheophyta</taxon>
        <taxon>Spermatophyta</taxon>
        <taxon>Magnoliopsida</taxon>
        <taxon>eudicotyledons</taxon>
        <taxon>Gunneridae</taxon>
        <taxon>Pentapetalae</taxon>
        <taxon>asterids</taxon>
        <taxon>campanulids</taxon>
        <taxon>Asterales</taxon>
        <taxon>Asteraceae</taxon>
        <taxon>Asteroideae</taxon>
        <taxon>Anthemideae</taxon>
        <taxon>Anthemidinae</taxon>
        <taxon>Tanacetum</taxon>
    </lineage>
</organism>
<dbReference type="InterPro" id="IPR050365">
    <property type="entry name" value="TIM50"/>
</dbReference>
<reference evidence="2" key="1">
    <citation type="journal article" date="2022" name="Int. J. Mol. Sci.">
        <title>Draft Genome of Tanacetum Coccineum: Genomic Comparison of Closely Related Tanacetum-Family Plants.</title>
        <authorList>
            <person name="Yamashiro T."/>
            <person name="Shiraishi A."/>
            <person name="Nakayama K."/>
            <person name="Satake H."/>
        </authorList>
    </citation>
    <scope>NUCLEOTIDE SEQUENCE</scope>
</reference>
<dbReference type="Gene3D" id="3.40.50.1000">
    <property type="entry name" value="HAD superfamily/HAD-like"/>
    <property type="match status" value="1"/>
</dbReference>
<dbReference type="CDD" id="cd07521">
    <property type="entry name" value="HAD_FCP1-like"/>
    <property type="match status" value="1"/>
</dbReference>
<evidence type="ECO:0000313" key="2">
    <source>
        <dbReference type="EMBL" id="GJT26969.1"/>
    </source>
</evidence>
<accession>A0ABQ5CQ23</accession>
<sequence>MRERAKYGATKKGVQKVKSKISFTTKSDSSMSTRVSSDVNGGSFKEMRDNKIRETLEIKSIWGIDVDYFHGPSAGASSGTLLKEALWYDLLSIMSSRDGIWLLMGDFNVVRSKEERAGSKLMRRKLQVSTTLLQDHNHLLLSVGPSDFGPKSFKFFDTWMGLNDFDSVVTYSWSTESYREVWDVVLKNKIKKLRADIKDWSHKKHVDQSRNKKEICDRIKDWDEKEENGLLTEFDITNRDEDRMELIQIDQMERNMLVQKSRINWAIEGDENSRFFHNYINKNYRRNNIMGLMWNGIWSIDPSIIKQAAFRHFSTRFKEPIPNRVVFSSLLFRQLEFDDVCLLKAEFSLPEVKAAIWNCSRSKAPGPDGLNFNFIKSKLALDQNGVSGFEGVFLRLRSQFLLIVIILESCNKGIFKGLKLKDEETNLSLLQYADDALIFGEWLRRNVKNLISILNSFRDVSGLGVNLSKSSIFGVGVNIEEVKNVASSSNCKFGSLLFIHLGLPVGRDMSKKERWLDAGPILMERFSSLKAPESNKNCSLREKFPRLGARVETTVEMLVEWRVPPSDGWDWLPNSGNAFIVKHLSKMIDDITLGENNLAAGFENSGLSLILDETLFPSVPANGLPPPGGYDFVVRPLLDGERVTFYVVKRPFVDEFLEFLSVSGFEIVVFTAGIEEYASLVLEKLDKKGVISHKLYRDSCKECDGRFVKDLSGLGRDLKKLKKLMDGFFKRCDEFDDLKHAVKSYVAESVKLIDEGALGDSKDSNFQALIEV</sequence>
<dbReference type="PANTHER" id="PTHR12210">
    <property type="entry name" value="DULLARD PROTEIN PHOSPHATASE"/>
    <property type="match status" value="1"/>
</dbReference>
<dbReference type="SMART" id="SM00577">
    <property type="entry name" value="CPDc"/>
    <property type="match status" value="1"/>
</dbReference>
<keyword evidence="2" id="KW-0695">RNA-directed DNA polymerase</keyword>
<evidence type="ECO:0000259" key="1">
    <source>
        <dbReference type="PROSITE" id="PS50969"/>
    </source>
</evidence>
<keyword evidence="3" id="KW-1185">Reference proteome</keyword>
<dbReference type="Proteomes" id="UP001151760">
    <property type="component" value="Unassembled WGS sequence"/>
</dbReference>
<dbReference type="SUPFAM" id="SSF56219">
    <property type="entry name" value="DNase I-like"/>
    <property type="match status" value="1"/>
</dbReference>
<keyword evidence="2" id="KW-0548">Nucleotidyltransferase</keyword>
<protein>
    <submittedName>
        <fullName evidence="2">RNA-directed DNA polymerase, eukaryota, reverse transcriptase zinc-binding domain protein</fullName>
    </submittedName>
</protein>
<dbReference type="InterPro" id="IPR004274">
    <property type="entry name" value="FCP1_dom"/>
</dbReference>
<proteinExistence type="predicted"/>
<dbReference type="InterPro" id="IPR036691">
    <property type="entry name" value="Endo/exonu/phosph_ase_sf"/>
</dbReference>
<dbReference type="EMBL" id="BQNB010014337">
    <property type="protein sequence ID" value="GJT26969.1"/>
    <property type="molecule type" value="Genomic_DNA"/>
</dbReference>
<dbReference type="PROSITE" id="PS50969">
    <property type="entry name" value="FCP1"/>
    <property type="match status" value="1"/>
</dbReference>
<name>A0ABQ5CQ23_9ASTR</name>
<dbReference type="GO" id="GO:0003964">
    <property type="term" value="F:RNA-directed DNA polymerase activity"/>
    <property type="evidence" value="ECO:0007669"/>
    <property type="project" value="UniProtKB-KW"/>
</dbReference>
<dbReference type="SUPFAM" id="SSF56784">
    <property type="entry name" value="HAD-like"/>
    <property type="match status" value="1"/>
</dbReference>
<dbReference type="InterPro" id="IPR036412">
    <property type="entry name" value="HAD-like_sf"/>
</dbReference>
<dbReference type="InterPro" id="IPR023214">
    <property type="entry name" value="HAD_sf"/>
</dbReference>
<keyword evidence="2" id="KW-0808">Transferase</keyword>